<comment type="caution">
    <text evidence="2">The sequence shown here is derived from an EMBL/GenBank/DDBJ whole genome shotgun (WGS) entry which is preliminary data.</text>
</comment>
<keyword evidence="3" id="KW-1185">Reference proteome</keyword>
<proteinExistence type="predicted"/>
<sequence>MSKETTKTASELTPESTNTKPELTCIRKGSAPKLRDQTQLIHYAIGKNNDVDVIQLVSNTNNGLFSDELIRIEAIQQCLTGRGEFATFTSRIFHPLFSKSSNNNAGFLGAALRHEGILKAADKKQFKHQLAVKSDEILNHLTAADIEAKPI</sequence>
<organism evidence="2 3">
    <name type="scientific">Moritella viscosa</name>
    <dbReference type="NCBI Taxonomy" id="80854"/>
    <lineage>
        <taxon>Bacteria</taxon>
        <taxon>Pseudomonadati</taxon>
        <taxon>Pseudomonadota</taxon>
        <taxon>Gammaproteobacteria</taxon>
        <taxon>Alteromonadales</taxon>
        <taxon>Moritellaceae</taxon>
        <taxon>Moritella</taxon>
    </lineage>
</organism>
<evidence type="ECO:0000256" key="1">
    <source>
        <dbReference type="SAM" id="MobiDB-lite"/>
    </source>
</evidence>
<feature type="region of interest" description="Disordered" evidence="1">
    <location>
        <begin position="1"/>
        <end position="22"/>
    </location>
</feature>
<feature type="compositionally biased region" description="Polar residues" evidence="1">
    <location>
        <begin position="7"/>
        <end position="21"/>
    </location>
</feature>
<reference evidence="2 3" key="1">
    <citation type="submission" date="2016-11" db="EMBL/GenBank/DDBJ databases">
        <authorList>
            <person name="Klemetsen T."/>
        </authorList>
    </citation>
    <scope>NUCLEOTIDE SEQUENCE [LARGE SCALE GENOMIC DNA]</scope>
    <source>
        <strain evidence="2">MT 2528</strain>
    </source>
</reference>
<accession>A0ABY1H609</accession>
<dbReference type="GeneID" id="61293770"/>
<dbReference type="Proteomes" id="UP000182660">
    <property type="component" value="Unassembled WGS sequence"/>
</dbReference>
<evidence type="ECO:0000313" key="2">
    <source>
        <dbReference type="EMBL" id="SGY81374.1"/>
    </source>
</evidence>
<evidence type="ECO:0000313" key="3">
    <source>
        <dbReference type="Proteomes" id="UP000182660"/>
    </source>
</evidence>
<protein>
    <submittedName>
        <fullName evidence="2">Uncharacterized protein</fullName>
    </submittedName>
</protein>
<gene>
    <name evidence="2" type="ORF">MT2528_0035</name>
</gene>
<name>A0ABY1H609_9GAMM</name>
<dbReference type="RefSeq" id="WP_075470783.1">
    <property type="nucleotide sequence ID" value="NZ_CAWQZC010000091.1"/>
</dbReference>
<dbReference type="EMBL" id="FPLJ01000002">
    <property type="protein sequence ID" value="SGY81374.1"/>
    <property type="molecule type" value="Genomic_DNA"/>
</dbReference>